<dbReference type="InterPro" id="IPR002376">
    <property type="entry name" value="Formyl_transf_N"/>
</dbReference>
<organism evidence="2">
    <name type="scientific">hydrothermal vent metagenome</name>
    <dbReference type="NCBI Taxonomy" id="652676"/>
    <lineage>
        <taxon>unclassified sequences</taxon>
        <taxon>metagenomes</taxon>
        <taxon>ecological metagenomes</taxon>
    </lineage>
</organism>
<sequence length="204" mass="22547">MAYRIVVLTKPVEAPFLLQFVRRENPGLEVETALNEAELRQKIGSQAADTRLISFNCNTIVPKDILDLLGPVPYNIHPGPPAYPGTYPIAYALKDKARQYGATAHEIWEKVDAGPIVYAEQQTISPDISLQQLTELAFTLATKAFSVIASHCAQSATALPHLAYQWSQNKSTHKSYQQMCKPPANATPTERAELKRICGDDLIT</sequence>
<dbReference type="Gene3D" id="3.40.50.12230">
    <property type="match status" value="1"/>
</dbReference>
<accession>A0A3B0S334</accession>
<dbReference type="InterPro" id="IPR036477">
    <property type="entry name" value="Formyl_transf_N_sf"/>
</dbReference>
<gene>
    <name evidence="2" type="ORF">MNBD_ALPHA06-286</name>
</gene>
<reference evidence="2" key="1">
    <citation type="submission" date="2018-06" db="EMBL/GenBank/DDBJ databases">
        <authorList>
            <person name="Zhirakovskaya E."/>
        </authorList>
    </citation>
    <scope>NUCLEOTIDE SEQUENCE</scope>
</reference>
<dbReference type="AlphaFoldDB" id="A0A3B0S334"/>
<evidence type="ECO:0000259" key="1">
    <source>
        <dbReference type="Pfam" id="PF00551"/>
    </source>
</evidence>
<name>A0A3B0S334_9ZZZZ</name>
<feature type="domain" description="Formyl transferase N-terminal" evidence="1">
    <location>
        <begin position="33"/>
        <end position="137"/>
    </location>
</feature>
<protein>
    <recommendedName>
        <fullName evidence="1">Formyl transferase N-terminal domain-containing protein</fullName>
    </recommendedName>
</protein>
<dbReference type="Pfam" id="PF00551">
    <property type="entry name" value="Formyl_trans_N"/>
    <property type="match status" value="1"/>
</dbReference>
<dbReference type="GO" id="GO:0004479">
    <property type="term" value="F:methionyl-tRNA formyltransferase activity"/>
    <property type="evidence" value="ECO:0007669"/>
    <property type="project" value="TreeGrafter"/>
</dbReference>
<dbReference type="EMBL" id="UOEE01000266">
    <property type="protein sequence ID" value="VAV98689.1"/>
    <property type="molecule type" value="Genomic_DNA"/>
</dbReference>
<dbReference type="SUPFAM" id="SSF53328">
    <property type="entry name" value="Formyltransferase"/>
    <property type="match status" value="1"/>
</dbReference>
<dbReference type="PANTHER" id="PTHR11138">
    <property type="entry name" value="METHIONYL-TRNA FORMYLTRANSFERASE"/>
    <property type="match status" value="1"/>
</dbReference>
<evidence type="ECO:0000313" key="2">
    <source>
        <dbReference type="EMBL" id="VAV98689.1"/>
    </source>
</evidence>
<dbReference type="PANTHER" id="PTHR11138:SF5">
    <property type="entry name" value="METHIONYL-TRNA FORMYLTRANSFERASE, MITOCHONDRIAL"/>
    <property type="match status" value="1"/>
</dbReference>
<proteinExistence type="predicted"/>